<feature type="domain" description="SnoaL-like" evidence="2">
    <location>
        <begin position="10"/>
        <end position="137"/>
    </location>
</feature>
<feature type="region of interest" description="Disordered" evidence="1">
    <location>
        <begin position="156"/>
        <end position="176"/>
    </location>
</feature>
<dbReference type="Pfam" id="PF13577">
    <property type="entry name" value="SnoaL_4"/>
    <property type="match status" value="1"/>
</dbReference>
<sequence length="176" mass="19629">MAELDLAVRDLLAKQAITEVVYTYCRALDRMDRDLALSVWHPGGTADYPPMFSGTGEGFVDWVWKAHEALTSHSHQITNILIRIGADGTSAVSESYVTVLLRGPGADDSAISEITTRGRYVDRWSLRDGRWAVDARRHILDAQTVQTIPRELADFVPPEDAGRRDTDDPSYAVFRP</sequence>
<dbReference type="InterPro" id="IPR032710">
    <property type="entry name" value="NTF2-like_dom_sf"/>
</dbReference>
<reference evidence="3 4" key="1">
    <citation type="submission" date="2024-06" db="EMBL/GenBank/DDBJ databases">
        <title>The Natural Products Discovery Center: Release of the First 8490 Sequenced Strains for Exploring Actinobacteria Biosynthetic Diversity.</title>
        <authorList>
            <person name="Kalkreuter E."/>
            <person name="Kautsar S.A."/>
            <person name="Yang D."/>
            <person name="Bader C.D."/>
            <person name="Teijaro C.N."/>
            <person name="Fluegel L."/>
            <person name="Davis C.M."/>
            <person name="Simpson J.R."/>
            <person name="Lauterbach L."/>
            <person name="Steele A.D."/>
            <person name="Gui C."/>
            <person name="Meng S."/>
            <person name="Li G."/>
            <person name="Viehrig K."/>
            <person name="Ye F."/>
            <person name="Su P."/>
            <person name="Kiefer A.F."/>
            <person name="Nichols A."/>
            <person name="Cepeda A.J."/>
            <person name="Yan W."/>
            <person name="Fan B."/>
            <person name="Jiang Y."/>
            <person name="Adhikari A."/>
            <person name="Zheng C.-J."/>
            <person name="Schuster L."/>
            <person name="Cowan T.M."/>
            <person name="Smanski M.J."/>
            <person name="Chevrette M.G."/>
            <person name="De Carvalho L.P.S."/>
            <person name="Shen B."/>
        </authorList>
    </citation>
    <scope>NUCLEOTIDE SEQUENCE [LARGE SCALE GENOMIC DNA]</scope>
    <source>
        <strain evidence="3 4">NPDC048946</strain>
    </source>
</reference>
<accession>A0ABV3DKV9</accession>
<dbReference type="CDD" id="cd00531">
    <property type="entry name" value="NTF2_like"/>
    <property type="match status" value="1"/>
</dbReference>
<dbReference type="Gene3D" id="3.10.450.50">
    <property type="match status" value="1"/>
</dbReference>
<dbReference type="RefSeq" id="WP_358356841.1">
    <property type="nucleotide sequence ID" value="NZ_JBEZFP010000062.1"/>
</dbReference>
<keyword evidence="4" id="KW-1185">Reference proteome</keyword>
<organism evidence="3 4">
    <name type="scientific">Streptodolium elevatio</name>
    <dbReference type="NCBI Taxonomy" id="3157996"/>
    <lineage>
        <taxon>Bacteria</taxon>
        <taxon>Bacillati</taxon>
        <taxon>Actinomycetota</taxon>
        <taxon>Actinomycetes</taxon>
        <taxon>Kitasatosporales</taxon>
        <taxon>Streptomycetaceae</taxon>
        <taxon>Streptodolium</taxon>
    </lineage>
</organism>
<evidence type="ECO:0000256" key="1">
    <source>
        <dbReference type="SAM" id="MobiDB-lite"/>
    </source>
</evidence>
<evidence type="ECO:0000259" key="2">
    <source>
        <dbReference type="Pfam" id="PF13577"/>
    </source>
</evidence>
<evidence type="ECO:0000313" key="4">
    <source>
        <dbReference type="Proteomes" id="UP001551482"/>
    </source>
</evidence>
<dbReference type="SUPFAM" id="SSF54427">
    <property type="entry name" value="NTF2-like"/>
    <property type="match status" value="1"/>
</dbReference>
<comment type="caution">
    <text evidence="3">The sequence shown here is derived from an EMBL/GenBank/DDBJ whole genome shotgun (WGS) entry which is preliminary data.</text>
</comment>
<dbReference type="Proteomes" id="UP001551482">
    <property type="component" value="Unassembled WGS sequence"/>
</dbReference>
<protein>
    <submittedName>
        <fullName evidence="3">Nuclear transport factor 2 family protein</fullName>
    </submittedName>
</protein>
<dbReference type="EMBL" id="JBEZFP010000062">
    <property type="protein sequence ID" value="MEU8136373.1"/>
    <property type="molecule type" value="Genomic_DNA"/>
</dbReference>
<proteinExistence type="predicted"/>
<gene>
    <name evidence="3" type="ORF">AB0C36_23045</name>
</gene>
<dbReference type="InterPro" id="IPR037401">
    <property type="entry name" value="SnoaL-like"/>
</dbReference>
<name>A0ABV3DKV9_9ACTN</name>
<evidence type="ECO:0000313" key="3">
    <source>
        <dbReference type="EMBL" id="MEU8136373.1"/>
    </source>
</evidence>